<name>A0A7M5UV14_9CNID</name>
<dbReference type="SMART" id="SM00612">
    <property type="entry name" value="Kelch"/>
    <property type="match status" value="6"/>
</dbReference>
<keyword evidence="4" id="KW-0963">Cytoplasm</keyword>
<evidence type="ECO:0000259" key="7">
    <source>
        <dbReference type="PROSITE" id="PS50097"/>
    </source>
</evidence>
<comment type="pathway">
    <text evidence="2">Protein modification; protein ubiquitination.</text>
</comment>
<evidence type="ECO:0000256" key="6">
    <source>
        <dbReference type="ARBA" id="ARBA00022786"/>
    </source>
</evidence>
<evidence type="ECO:0000256" key="5">
    <source>
        <dbReference type="ARBA" id="ARBA00022737"/>
    </source>
</evidence>
<dbReference type="InterPro" id="IPR017096">
    <property type="entry name" value="BTB-kelch_protein"/>
</dbReference>
<comment type="subcellular location">
    <subcellularLocation>
        <location evidence="1">Cytoplasm</location>
    </subcellularLocation>
</comment>
<protein>
    <recommendedName>
        <fullName evidence="7">BTB domain-containing protein</fullName>
    </recommendedName>
</protein>
<dbReference type="OrthoDB" id="6019305at2759"/>
<dbReference type="Pfam" id="PF01344">
    <property type="entry name" value="Kelch_1"/>
    <property type="match status" value="1"/>
</dbReference>
<dbReference type="AlphaFoldDB" id="A0A7M5UV14"/>
<dbReference type="InterPro" id="IPR011333">
    <property type="entry name" value="SKP1/BTB/POZ_sf"/>
</dbReference>
<dbReference type="FunFam" id="1.25.40.420:FF:000001">
    <property type="entry name" value="Kelch-like family member 12"/>
    <property type="match status" value="1"/>
</dbReference>
<dbReference type="InterPro" id="IPR006652">
    <property type="entry name" value="Kelch_1"/>
</dbReference>
<evidence type="ECO:0000256" key="1">
    <source>
        <dbReference type="ARBA" id="ARBA00004496"/>
    </source>
</evidence>
<dbReference type="PROSITE" id="PS50097">
    <property type="entry name" value="BTB"/>
    <property type="match status" value="1"/>
</dbReference>
<dbReference type="InterPro" id="IPR011705">
    <property type="entry name" value="BACK"/>
</dbReference>
<dbReference type="FunFam" id="2.120.10.80:FF:000024">
    <property type="entry name" value="Kelch-like ECH-associated protein 1"/>
    <property type="match status" value="1"/>
</dbReference>
<sequence>MAASKQQNEIESMNFNLFEDHSREVFQKFQSLRDEKTLCDVKMIVGNREILAHKFLLASSVPYFYSMFSHNLIESRQETITLKDMDPDSVSQLIDFVYTSKIYIDQENVQNLLRMATILQMVRVQEKCCEFLEHQLHPSNSLGIFVFAEMHGCSDLKKKAKNYCDRNFIKVVKEYEFLSLPFERVKWFLQQDGLCVGTEMEVLESVLRWINHDTGERKGHLVDLLGLVRLHLLPKSHLQTLVTDNVSIQNGEGALDLITDIIQDIDKKVIPVTKRKPLGLEVIFCMGGYNKQSYASYDCFNPDTGLWTHLGEMPKAKSGAGAVFLGGLLYMVGGRTNSPLFDKLDSDSANVERYDPFTHEWTSVAKLNTPRHRLGVASIDGVIYAVGGSDGLMNLNSVEKYSVESDSWTLCAPMTTPRMGVGVAVLDGLLYAVGGFDSENRLRTVECYCPQENTWKTIAPLNTPRSGAGVVAMNGHVYALGGYNGVAQLNSVERYCPQEDHWCLVTPMNEHRSALSVAVIKNKLFALGGYDGEKFLDGVESYDQDSGEWRLVKPLPDPRSGAGVTVGTIPLP</sequence>
<dbReference type="Gene3D" id="1.25.40.420">
    <property type="match status" value="1"/>
</dbReference>
<keyword evidence="6" id="KW-0833">Ubl conjugation pathway</keyword>
<evidence type="ECO:0000256" key="3">
    <source>
        <dbReference type="ARBA" id="ARBA00022441"/>
    </source>
</evidence>
<keyword evidence="3" id="KW-0880">Kelch repeat</keyword>
<evidence type="ECO:0000256" key="4">
    <source>
        <dbReference type="ARBA" id="ARBA00022490"/>
    </source>
</evidence>
<proteinExistence type="predicted"/>
<dbReference type="GO" id="GO:0005737">
    <property type="term" value="C:cytoplasm"/>
    <property type="evidence" value="ECO:0007669"/>
    <property type="project" value="UniProtKB-SubCell"/>
</dbReference>
<feature type="domain" description="BTB" evidence="7">
    <location>
        <begin position="39"/>
        <end position="106"/>
    </location>
</feature>
<dbReference type="SUPFAM" id="SSF117281">
    <property type="entry name" value="Kelch motif"/>
    <property type="match status" value="1"/>
</dbReference>
<dbReference type="RefSeq" id="XP_066915219.1">
    <property type="nucleotide sequence ID" value="XM_067059118.1"/>
</dbReference>
<dbReference type="InterPro" id="IPR015915">
    <property type="entry name" value="Kelch-typ_b-propeller"/>
</dbReference>
<dbReference type="Proteomes" id="UP000594262">
    <property type="component" value="Unplaced"/>
</dbReference>
<dbReference type="PANTHER" id="PTHR24412:SF441">
    <property type="entry name" value="KELCH-LIKE PROTEIN 28"/>
    <property type="match status" value="1"/>
</dbReference>
<dbReference type="Pfam" id="PF24681">
    <property type="entry name" value="Kelch_KLHDC2_KLHL20_DRC7"/>
    <property type="match status" value="1"/>
</dbReference>
<dbReference type="EnsemblMetazoa" id="CLYHEMT004604.1">
    <property type="protein sequence ID" value="CLYHEMP004604.1"/>
    <property type="gene ID" value="CLYHEMG004604"/>
</dbReference>
<accession>A0A7M5UV14</accession>
<dbReference type="Gene3D" id="2.120.10.80">
    <property type="entry name" value="Kelch-type beta propeller"/>
    <property type="match status" value="1"/>
</dbReference>
<dbReference type="Pfam" id="PF07707">
    <property type="entry name" value="BACK"/>
    <property type="match status" value="1"/>
</dbReference>
<organism evidence="8 9">
    <name type="scientific">Clytia hemisphaerica</name>
    <dbReference type="NCBI Taxonomy" id="252671"/>
    <lineage>
        <taxon>Eukaryota</taxon>
        <taxon>Metazoa</taxon>
        <taxon>Cnidaria</taxon>
        <taxon>Hydrozoa</taxon>
        <taxon>Hydroidolina</taxon>
        <taxon>Leptothecata</taxon>
        <taxon>Obeliida</taxon>
        <taxon>Clytiidae</taxon>
        <taxon>Clytia</taxon>
    </lineage>
</organism>
<dbReference type="InterPro" id="IPR000210">
    <property type="entry name" value="BTB/POZ_dom"/>
</dbReference>
<evidence type="ECO:0000313" key="9">
    <source>
        <dbReference type="Proteomes" id="UP000594262"/>
    </source>
</evidence>
<dbReference type="PANTHER" id="PTHR24412">
    <property type="entry name" value="KELCH PROTEIN"/>
    <property type="match status" value="1"/>
</dbReference>
<dbReference type="PRINTS" id="PR00501">
    <property type="entry name" value="KELCHREPEAT"/>
</dbReference>
<keyword evidence="5" id="KW-0677">Repeat</keyword>
<dbReference type="PIRSF" id="PIRSF037037">
    <property type="entry name" value="Kelch-like_protein_gigaxonin"/>
    <property type="match status" value="1"/>
</dbReference>
<dbReference type="GeneID" id="136802382"/>
<reference evidence="8" key="1">
    <citation type="submission" date="2021-01" db="UniProtKB">
        <authorList>
            <consortium name="EnsemblMetazoa"/>
        </authorList>
    </citation>
    <scope>IDENTIFICATION</scope>
</reference>
<dbReference type="SMART" id="SM00875">
    <property type="entry name" value="BACK"/>
    <property type="match status" value="1"/>
</dbReference>
<evidence type="ECO:0000256" key="2">
    <source>
        <dbReference type="ARBA" id="ARBA00004906"/>
    </source>
</evidence>
<dbReference type="SMART" id="SM00225">
    <property type="entry name" value="BTB"/>
    <property type="match status" value="1"/>
</dbReference>
<dbReference type="SUPFAM" id="SSF54695">
    <property type="entry name" value="POZ domain"/>
    <property type="match status" value="1"/>
</dbReference>
<dbReference type="Gene3D" id="3.30.710.10">
    <property type="entry name" value="Potassium Channel Kv1.1, Chain A"/>
    <property type="match status" value="1"/>
</dbReference>
<keyword evidence="9" id="KW-1185">Reference proteome</keyword>
<dbReference type="Pfam" id="PF00651">
    <property type="entry name" value="BTB"/>
    <property type="match status" value="1"/>
</dbReference>
<evidence type="ECO:0000313" key="8">
    <source>
        <dbReference type="EnsemblMetazoa" id="CLYHEMP004604.1"/>
    </source>
</evidence>